<protein>
    <recommendedName>
        <fullName evidence="2">Phage replisome organiser N-terminal domain-containing protein</fullName>
    </recommendedName>
</protein>
<proteinExistence type="predicted"/>
<dbReference type="AlphaFoldDB" id="A0A0F9GM67"/>
<comment type="caution">
    <text evidence="1">The sequence shown here is derived from an EMBL/GenBank/DDBJ whole genome shotgun (WGS) entry which is preliminary data.</text>
</comment>
<sequence>MPTYQIKNWAEYFETSQSRKVYKRLTWVALPNKHDGKGFRRLAQHPDATQIFCAWVLIVQVASKMKVRGLLVDDDGPLDADDLSVKTGFPVDIFDQAFSVLTEPKIGWMEVVDERS</sequence>
<gene>
    <name evidence="1" type="ORF">LCGC14_1892940</name>
</gene>
<evidence type="ECO:0000313" key="1">
    <source>
        <dbReference type="EMBL" id="KKL91611.1"/>
    </source>
</evidence>
<dbReference type="EMBL" id="LAZR01019686">
    <property type="protein sequence ID" value="KKL91611.1"/>
    <property type="molecule type" value="Genomic_DNA"/>
</dbReference>
<accession>A0A0F9GM67</accession>
<name>A0A0F9GM67_9ZZZZ</name>
<reference evidence="1" key="1">
    <citation type="journal article" date="2015" name="Nature">
        <title>Complex archaea that bridge the gap between prokaryotes and eukaryotes.</title>
        <authorList>
            <person name="Spang A."/>
            <person name="Saw J.H."/>
            <person name="Jorgensen S.L."/>
            <person name="Zaremba-Niedzwiedzka K."/>
            <person name="Martijn J."/>
            <person name="Lind A.E."/>
            <person name="van Eijk R."/>
            <person name="Schleper C."/>
            <person name="Guy L."/>
            <person name="Ettema T.J."/>
        </authorList>
    </citation>
    <scope>NUCLEOTIDE SEQUENCE</scope>
</reference>
<organism evidence="1">
    <name type="scientific">marine sediment metagenome</name>
    <dbReference type="NCBI Taxonomy" id="412755"/>
    <lineage>
        <taxon>unclassified sequences</taxon>
        <taxon>metagenomes</taxon>
        <taxon>ecological metagenomes</taxon>
    </lineage>
</organism>
<evidence type="ECO:0008006" key="2">
    <source>
        <dbReference type="Google" id="ProtNLM"/>
    </source>
</evidence>